<dbReference type="Proteomes" id="UP000230821">
    <property type="component" value="Unassembled WGS sequence"/>
</dbReference>
<evidence type="ECO:0000256" key="7">
    <source>
        <dbReference type="SAM" id="Phobius"/>
    </source>
</evidence>
<keyword evidence="4 7" id="KW-1133">Transmembrane helix</keyword>
<dbReference type="PANTHER" id="PTHR30520:SF6">
    <property type="entry name" value="FORMATE_NITRATE FAMILY TRANSPORTER (EUROFUNG)"/>
    <property type="match status" value="1"/>
</dbReference>
<reference evidence="8 9" key="1">
    <citation type="submission" date="2017-10" db="EMBL/GenBank/DDBJ databases">
        <title>Novel microbial diversity and functional potential in the marine mammal oral microbiome.</title>
        <authorList>
            <person name="Dudek N.K."/>
            <person name="Sun C.L."/>
            <person name="Burstein D."/>
            <person name="Kantor R.S."/>
            <person name="Aliaga Goltsman D.S."/>
            <person name="Bik E.M."/>
            <person name="Thomas B.C."/>
            <person name="Banfield J.F."/>
            <person name="Relman D.A."/>
        </authorList>
    </citation>
    <scope>NUCLEOTIDE SEQUENCE [LARGE SCALE GENOMIC DNA]</scope>
    <source>
        <strain evidence="8">DOLJORAL78_47_16</strain>
    </source>
</reference>
<accession>A0A2G6KE60</accession>
<dbReference type="PANTHER" id="PTHR30520">
    <property type="entry name" value="FORMATE TRANSPORTER-RELATED"/>
    <property type="match status" value="1"/>
</dbReference>
<feature type="transmembrane region" description="Helical" evidence="7">
    <location>
        <begin position="28"/>
        <end position="53"/>
    </location>
</feature>
<comment type="subcellular location">
    <subcellularLocation>
        <location evidence="1">Membrane</location>
        <topology evidence="1">Multi-pass membrane protein</topology>
    </subcellularLocation>
</comment>
<dbReference type="GO" id="GO:0005886">
    <property type="term" value="C:plasma membrane"/>
    <property type="evidence" value="ECO:0007669"/>
    <property type="project" value="TreeGrafter"/>
</dbReference>
<comment type="caution">
    <text evidence="8">The sequence shown here is derived from an EMBL/GenBank/DDBJ whole genome shotgun (WGS) entry which is preliminary data.</text>
</comment>
<dbReference type="AlphaFoldDB" id="A0A2G6KE60"/>
<keyword evidence="2" id="KW-0813">Transport</keyword>
<feature type="transmembrane region" description="Helical" evidence="7">
    <location>
        <begin position="184"/>
        <end position="203"/>
    </location>
</feature>
<dbReference type="InterPro" id="IPR024002">
    <property type="entry name" value="For/NO2_transpt_CS"/>
</dbReference>
<evidence type="ECO:0000313" key="8">
    <source>
        <dbReference type="EMBL" id="PIE33941.1"/>
    </source>
</evidence>
<keyword evidence="5 7" id="KW-0472">Membrane</keyword>
<evidence type="ECO:0000256" key="5">
    <source>
        <dbReference type="ARBA" id="ARBA00023136"/>
    </source>
</evidence>
<feature type="transmembrane region" description="Helical" evidence="7">
    <location>
        <begin position="65"/>
        <end position="98"/>
    </location>
</feature>
<name>A0A2G6KE60_9BACT</name>
<dbReference type="PROSITE" id="PS01006">
    <property type="entry name" value="FORMATE_NITRITE_TP_2"/>
    <property type="match status" value="1"/>
</dbReference>
<sequence length="261" mass="28063">MGFKTPGEIAHASVIAGKAKTLINPDKLLILGFLAGAYIALGGMLAIAVGGGVNDETLGLGVQKLLFAGVFPVGLMLVVIGGAELFTGNCLLLPIAAFPKEAAWNDVFKHWFWVYLGNFIGSVFIAYFLVTVTRVFAAEPWHAYIIALAERKVTSGALQLFWSAVGCNWLVCLAVWLAMAADDIVGKIFAIWFPTMSFVAIGFEHSVANMFFIPTGMFAGADVSLWQFLFANLLPVTLGNIVGGLVFVAGAYYYLHVRNSQ</sequence>
<dbReference type="EMBL" id="PDSK01000093">
    <property type="protein sequence ID" value="PIE33941.1"/>
    <property type="molecule type" value="Genomic_DNA"/>
</dbReference>
<evidence type="ECO:0000256" key="2">
    <source>
        <dbReference type="ARBA" id="ARBA00022448"/>
    </source>
</evidence>
<evidence type="ECO:0000256" key="4">
    <source>
        <dbReference type="ARBA" id="ARBA00022989"/>
    </source>
</evidence>
<dbReference type="Pfam" id="PF01226">
    <property type="entry name" value="Form_Nir_trans"/>
    <property type="match status" value="1"/>
</dbReference>
<dbReference type="NCBIfam" id="TIGR00790">
    <property type="entry name" value="fnt"/>
    <property type="match status" value="1"/>
</dbReference>
<dbReference type="FunFam" id="1.20.1080.10:FF:000011">
    <property type="entry name" value="Formate family transporter"/>
    <property type="match status" value="1"/>
</dbReference>
<dbReference type="InterPro" id="IPR000292">
    <property type="entry name" value="For/NO2_transpt"/>
</dbReference>
<evidence type="ECO:0000256" key="6">
    <source>
        <dbReference type="ARBA" id="ARBA00049660"/>
    </source>
</evidence>
<dbReference type="GO" id="GO:0015513">
    <property type="term" value="F:high-affinity secondary active nitrite transmembrane transporter activity"/>
    <property type="evidence" value="ECO:0007669"/>
    <property type="project" value="TreeGrafter"/>
</dbReference>
<evidence type="ECO:0000313" key="9">
    <source>
        <dbReference type="Proteomes" id="UP000230821"/>
    </source>
</evidence>
<proteinExistence type="inferred from homology"/>
<keyword evidence="3 7" id="KW-0812">Transmembrane</keyword>
<feature type="transmembrane region" description="Helical" evidence="7">
    <location>
        <begin position="110"/>
        <end position="136"/>
    </location>
</feature>
<dbReference type="GO" id="GO:0015707">
    <property type="term" value="P:nitrite transport"/>
    <property type="evidence" value="ECO:0007669"/>
    <property type="project" value="TreeGrafter"/>
</dbReference>
<evidence type="ECO:0000256" key="3">
    <source>
        <dbReference type="ARBA" id="ARBA00022692"/>
    </source>
</evidence>
<evidence type="ECO:0000256" key="1">
    <source>
        <dbReference type="ARBA" id="ARBA00004141"/>
    </source>
</evidence>
<feature type="transmembrane region" description="Helical" evidence="7">
    <location>
        <begin position="236"/>
        <end position="255"/>
    </location>
</feature>
<dbReference type="Gene3D" id="1.20.1080.10">
    <property type="entry name" value="Glycerol uptake facilitator protein"/>
    <property type="match status" value="1"/>
</dbReference>
<protein>
    <submittedName>
        <fullName evidence="8">Formate transporter</fullName>
    </submittedName>
</protein>
<dbReference type="PROSITE" id="PS01005">
    <property type="entry name" value="FORMATE_NITRITE_TP_1"/>
    <property type="match status" value="1"/>
</dbReference>
<feature type="transmembrane region" description="Helical" evidence="7">
    <location>
        <begin position="157"/>
        <end position="178"/>
    </location>
</feature>
<organism evidence="8 9">
    <name type="scientific">candidate division KSB3 bacterium</name>
    <dbReference type="NCBI Taxonomy" id="2044937"/>
    <lineage>
        <taxon>Bacteria</taxon>
        <taxon>candidate division KSB3</taxon>
    </lineage>
</organism>
<dbReference type="InterPro" id="IPR023271">
    <property type="entry name" value="Aquaporin-like"/>
</dbReference>
<gene>
    <name evidence="8" type="ORF">CSA56_09655</name>
</gene>
<comment type="similarity">
    <text evidence="6">Belongs to the FNT transporter (TC 1.A.16) family.</text>
</comment>